<evidence type="ECO:0000256" key="3">
    <source>
        <dbReference type="SAM" id="MobiDB-lite"/>
    </source>
</evidence>
<dbReference type="PANTHER" id="PTHR48103">
    <property type="entry name" value="MIDASIN-RELATED"/>
    <property type="match status" value="1"/>
</dbReference>
<evidence type="ECO:0000259" key="4">
    <source>
        <dbReference type="PROSITE" id="PS50234"/>
    </source>
</evidence>
<feature type="region of interest" description="Disordered" evidence="3">
    <location>
        <begin position="3080"/>
        <end position="3138"/>
    </location>
</feature>
<dbReference type="GO" id="GO:0000055">
    <property type="term" value="P:ribosomal large subunit export from nucleus"/>
    <property type="evidence" value="ECO:0007669"/>
    <property type="project" value="TreeGrafter"/>
</dbReference>
<dbReference type="FunFam" id="3.40.50.410:FF:000114">
    <property type="entry name" value="Midasin"/>
    <property type="match status" value="1"/>
</dbReference>
<sequence length="3608" mass="409744">MAPTTSRNSLRLLRAMQLHRPVLLEGSPGVGKTSLVVALAEFSGHNVVRINLSEQTDMMDLLGSDLPVAGNNGMEFAWSDGILLQALKNGSWVLLDELNLAPQSVLEGLNAILDHRAEVHIPELGATFKCPSSFRVFACQNPMNQGGGRKGLPKSFLNRFTKVYVDELGAEDYLFICQSVHPSVPTPLLSKLINFNSRLYEDTMLLHKYGQEGSPWEFNLRDVIRACQIIEGAPEKMKDTSFLTTLYIQRMRTAADRREVVRLYEEIFGRKFLINQTPRIQINPKLLAVGDVSIPRNYFQQTKVLKRQLNILPSVRQYLEAILHCVQHQWLCILVGPSSSGKSSLLHLVAQLTGNPLHELNLSSGTDVSELLGCFEQYNALNTCIGIFRQIECYMGEYCALRLQSSWESLLTERKSLISRWLALLATINDGSRMPGSYCAVTWKSGDSSFLSLLVEIIEQLKLDLENYHLPVSWSDEDLTRSLKAVLDLQKKIGSQPLANFEWVSGRLVKAIECGEWVVLDNANLCNPTVLDRINSLVEPNGFITVNECGLVDGNPLVLHAHPKFRMFITVDPKYGEVSRAMRNRGVEIFMIEQDWLLDEETSHACREREIVDVKRFLVNSGIPLCNMIETMSEAHMYAKHAGLRIGVRITLLELRRWVQLFQQLLMGGNQPRWSLQLSWEHTYLTSFGEAEGRDIVMHVKNSYLSEYKWSPFMGNSLCLPGGWPLPLNLTKFVWFSQEAAIKQNFIYLEFLGAQCASYELSVGNRKSSLLNSKDKPKPIMFPVSLLCQLLFPSNPELQNFICAKPLNFDLEMTKKMLLISFNWVIEQATGSDLELYIVLFKWYAHQLHPYCSSFKSFSAILDQELAHPIWNYIINSWRDIVLNHQINVNQQFLPLLSDEMTDAFGSTTASNVCTKRLHNSIQCVCILRLSLEQWNAERCYVCNAEGFHQTVLPILESLRHLEEEVLSVISESSFFDHLFHIYSNLLEQHRSFWRHIISSDLNNSAMAWHFLVKEVLKFKRFFPVATNNLLVRSMDLIGKSAWNLYISKPFLWMHGGHPYAPSSVDIFHKKHQILTLCSVIWPRKKFQELPPKDSQLMMDAVLSTNTELRYLAMQGLGVACRKLGPGEHTLFHRSGVGPAPPGRAKGMSQASQSFLDFSEWFRGYSCRFPDSMPGIDCWLECLLLFDKNSLILDMELLQELSRSGFLDSLELFEGISKTSDLLEYALGFSLKYSSRPPTDFAPHQKILWILDAWTSLDSVLTRTANVVHEMWFHWHSSLWYPCSGLPRMQNILQASNDEDCLLVQPVRFAVLEQILRSTHPISGYEVYNFKVKVTSRNLFQDAPPERDGLRYLLAVARSLFQQIIFTHRKSFEEAKFQEIKTTLHHLRENNKENLPGLKALILSSSHSGLTSCMDSFIQPLIKELYSGCMEEYVHSLGLAWVHLGLLRFHLLLNSCNSDPSMKYAFRLSQITERISMLELEIKVRRECELLAGGGLPRSEQDERVCLLKKLEEERRKLQEKVVFRPNPADFENMKIYCYGFLGPQLKFPCNLMNINEVQNWQAKSTQFIHQLSEKYAAYVDIIQPLQVAVYEMKLGLTLIVSNVLENEYLLKVEQNRDVVLATIYSLMQFPGCLMCCADMKSNNTKFMCLDANASASSLAVNLNVLKKLITTISCPGEEKIRSQQLEASIHRIILANVACSVGTSLIMDESSFSLLNEVFVHFAKLWFAMKFQVKMNKDIEDQPFKFRPRAIRVEDILRMDLPSLTEADSDRDYACELEEMPAGGEYAQVDPSLEGKNLEEEWNLIPEDILKGMLQVHGQLFGSSTLSKYGAVLEVTEKEKLQLFVGSYDIGAYIIKGLPTTISAALDEKLVVEQMLRVCLQSAGNMTWFQQSHAFNIYKDPNASVMSKMVEPLVVIQERVKYFLTEWLDHPGLQNILGLTEMLLSIPLDTPLSKALFGLESLLARAQTLQETCPKFSLADHLEPVYLLVYSWQKIELDSWHNLLDGVEEQYEINAGKLWFPLHSVLHRNLSGNVELDTIVEEFIETSSLGEFKKRLQLLLAFHGQFNTGIIMNVYSSSHQKEILSILYNAFGYYIQFLPLVMKHINVERGCKEEEIKNQIKLLKWEHPNTLLSIERFRVARHKLWKLIKKFNDVLQQPVMVFLNQEANIKNSGVSAWFKQKPSVEADKESVPFPVEPTHFGATERLLGHHSWKQKINLAFEASSVSRSSGYDGLQCKEFASPISLSLFSECEGLLASTSKGWASLEKIYRHATDFAHVWKHGTKNLKKRRSLTDLLKLLEASGLLRHRSLIAEIEAGSNQLSTLLCQASYDVQHLLLQDSDSSGEHISYPQMLSNGNSDLKWNTANRYYFKNIAMLQQLRQARLNFHKDLSLEQVKRAMSFIDHLIAIQQDQRSTLYALWEQFRKLKIHSSSLESFGTGELSLSSDQHLLSECMWNQKKLFDKLVTLSKDTSLLLRCIGNSHLNACHAVRVEAETISTFVDKYIHSFVKSKELLDKYLLHDSGIITASVACEIPLIISKQMETFVMENFQIICSFDDDLQNFKKSKAFSRSMDGLLLNHFTELTIKGKLVEKEFLSSLAAKECPMNFCQADSSSKETFTDVNASFTKISVRTINMVKEAILKLVLLWKEQTFIGDMSSEKITSWNAIFEKYISELQLGPICVSFCETIISAGELLNHSGNKDLEVCIKVESQLKHLYVFLDLFLSIVEAIILDFLAVHNTISEMTNMLAEIFALLFSEGFGDSKEQVDDTAPIPQDATGTGMGEGEGMNDVSDQIDDEDQLLGTSEKQNQGPESSEKVPSKSDKEIEMDEDFAADAFSVSEDSEDDAASESEDLNLESVMDQNVDGSQVVDEKLWDKEEEANSEKNMEKYELGSSVKETDPSDREFRGKEDASSDINESGELTDEESERLSGKNENQNTSDDEESSADAKMDESNAFEDSSGIQCNEHKRECEEAGVDEAEDSLALDGVDENMEDETNQSNSVEDHMDLEESGEVEKTEIDEGDEANADDIDRDSMGTTDELTDLQKFEPKIDSLLEKGSFEPVGDSFAVDLNMMPETHLSDGNDLERSFVPSGGLPSDVPRSELSLPDLTHGKMFAADKPKLQSSEDDSLSLQRPAANPYRSIGDALEEWKDRVKISDGSQENQSDVPDNMADNIGDEYQFISEMEKGSSQTLGPATSDQINQSIDRKDLAVDDHVNNEDDIEPMDIIKEYEQEYIKRCETSMHGHKTDEQLVTQLPETGERTEAYLEGSLNDSLVDGSGNIVSFESSFVCEEPLQSSVLTADQSVRREVENAYDSMQHDSLVEWKRYERVTTRLSQELCEQLRLVMEPTLASKLQGDYKTGKRINMKKVIPYIASHFRKDKIWLRRTRPNKRDYQVVVAIDDSRSMSESHCGSFAIEALVTICRAMSQLEVGQFAVTSFGERGNIRLLHDFDQPFTGEAGSKIISSLSFKQDNTIRDEPVVDLLKYLDNMLDTAVSRARLPSGANPLKQLILIIADGRFQDKEKLRRCVRDILSKKRMLAFVLLDNPQESIMDLPEYSFIGGKFSCTKYMDSFPFPYYVVLRNIEALPRTVADLLRQWFQLMQSE</sequence>
<feature type="compositionally biased region" description="Basic and acidic residues" evidence="3">
    <location>
        <begin position="2871"/>
        <end position="2913"/>
    </location>
</feature>
<dbReference type="GO" id="GO:0000027">
    <property type="term" value="P:ribosomal large subunit assembly"/>
    <property type="evidence" value="ECO:0007669"/>
    <property type="project" value="TreeGrafter"/>
</dbReference>
<dbReference type="OrthoDB" id="5186at2759"/>
<evidence type="ECO:0000313" key="5">
    <source>
        <dbReference type="EMBL" id="MQL83108.1"/>
    </source>
</evidence>
<organism evidence="5 6">
    <name type="scientific">Colocasia esculenta</name>
    <name type="common">Wild taro</name>
    <name type="synonym">Arum esculentum</name>
    <dbReference type="NCBI Taxonomy" id="4460"/>
    <lineage>
        <taxon>Eukaryota</taxon>
        <taxon>Viridiplantae</taxon>
        <taxon>Streptophyta</taxon>
        <taxon>Embryophyta</taxon>
        <taxon>Tracheophyta</taxon>
        <taxon>Spermatophyta</taxon>
        <taxon>Magnoliopsida</taxon>
        <taxon>Liliopsida</taxon>
        <taxon>Araceae</taxon>
        <taxon>Aroideae</taxon>
        <taxon>Colocasieae</taxon>
        <taxon>Colocasia</taxon>
    </lineage>
</organism>
<dbReference type="Pfam" id="PF17867">
    <property type="entry name" value="AAA_lid_7"/>
    <property type="match status" value="1"/>
</dbReference>
<dbReference type="FunFam" id="3.40.50.300:FF:001861">
    <property type="entry name" value="Midasin"/>
    <property type="match status" value="1"/>
</dbReference>
<dbReference type="PROSITE" id="PS50234">
    <property type="entry name" value="VWFA"/>
    <property type="match status" value="1"/>
</dbReference>
<feature type="region of interest" description="Disordered" evidence="3">
    <location>
        <begin position="2766"/>
        <end position="2825"/>
    </location>
</feature>
<dbReference type="GO" id="GO:0016887">
    <property type="term" value="F:ATP hydrolysis activity"/>
    <property type="evidence" value="ECO:0007669"/>
    <property type="project" value="InterPro"/>
</dbReference>
<protein>
    <recommendedName>
        <fullName evidence="4">VWFA domain-containing protein</fullName>
    </recommendedName>
</protein>
<feature type="compositionally biased region" description="Acidic residues" evidence="3">
    <location>
        <begin position="2842"/>
        <end position="2856"/>
    </location>
</feature>
<dbReference type="Proteomes" id="UP000652761">
    <property type="component" value="Unassembled WGS sequence"/>
</dbReference>
<reference evidence="5" key="1">
    <citation type="submission" date="2017-07" db="EMBL/GenBank/DDBJ databases">
        <title>Taro Niue Genome Assembly and Annotation.</title>
        <authorList>
            <person name="Atibalentja N."/>
            <person name="Keating K."/>
            <person name="Fields C.J."/>
        </authorList>
    </citation>
    <scope>NUCLEOTIDE SEQUENCE</scope>
    <source>
        <strain evidence="5">Niue_2</strain>
        <tissue evidence="5">Leaf</tissue>
    </source>
</reference>
<feature type="compositionally biased region" description="Polar residues" evidence="3">
    <location>
        <begin position="2803"/>
        <end position="2814"/>
    </location>
</feature>
<dbReference type="EMBL" id="NMUH01000674">
    <property type="protein sequence ID" value="MQL83108.1"/>
    <property type="molecule type" value="Genomic_DNA"/>
</dbReference>
<keyword evidence="2" id="KW-0067">ATP-binding</keyword>
<keyword evidence="6" id="KW-1185">Reference proteome</keyword>
<accession>A0A843UHT7</accession>
<dbReference type="GO" id="GO:0030687">
    <property type="term" value="C:preribosome, large subunit precursor"/>
    <property type="evidence" value="ECO:0007669"/>
    <property type="project" value="TreeGrafter"/>
</dbReference>
<feature type="compositionally biased region" description="Basic and acidic residues" evidence="3">
    <location>
        <begin position="2815"/>
        <end position="2825"/>
    </location>
</feature>
<feature type="compositionally biased region" description="Acidic residues" evidence="3">
    <location>
        <begin position="3022"/>
        <end position="3033"/>
    </location>
</feature>
<dbReference type="InterPro" id="IPR011704">
    <property type="entry name" value="ATPase_dyneun-rel_AAA"/>
</dbReference>
<evidence type="ECO:0000256" key="2">
    <source>
        <dbReference type="ARBA" id="ARBA00022840"/>
    </source>
</evidence>
<gene>
    <name evidence="5" type="ORF">Taro_015594</name>
</gene>
<dbReference type="GO" id="GO:0005634">
    <property type="term" value="C:nucleus"/>
    <property type="evidence" value="ECO:0007669"/>
    <property type="project" value="TreeGrafter"/>
</dbReference>
<dbReference type="Pfam" id="PF07728">
    <property type="entry name" value="AAA_5"/>
    <property type="match status" value="1"/>
</dbReference>
<keyword evidence="1" id="KW-0547">Nucleotide-binding</keyword>
<dbReference type="GO" id="GO:0005524">
    <property type="term" value="F:ATP binding"/>
    <property type="evidence" value="ECO:0007669"/>
    <property type="project" value="UniProtKB-KW"/>
</dbReference>
<dbReference type="InterPro" id="IPR027417">
    <property type="entry name" value="P-loop_NTPase"/>
</dbReference>
<evidence type="ECO:0000313" key="6">
    <source>
        <dbReference type="Proteomes" id="UP000652761"/>
    </source>
</evidence>
<dbReference type="SUPFAM" id="SSF53300">
    <property type="entry name" value="vWA-like"/>
    <property type="match status" value="1"/>
</dbReference>
<dbReference type="PANTHER" id="PTHR48103:SF2">
    <property type="entry name" value="MIDASIN"/>
    <property type="match status" value="1"/>
</dbReference>
<proteinExistence type="predicted"/>
<feature type="compositionally biased region" description="Acidic residues" evidence="3">
    <location>
        <begin position="2975"/>
        <end position="2998"/>
    </location>
</feature>
<dbReference type="InterPro" id="IPR040848">
    <property type="entry name" value="AAA_lid_7"/>
</dbReference>
<dbReference type="InterPro" id="IPR002035">
    <property type="entry name" value="VWF_A"/>
</dbReference>
<evidence type="ECO:0000256" key="1">
    <source>
        <dbReference type="ARBA" id="ARBA00022741"/>
    </source>
</evidence>
<comment type="caution">
    <text evidence="5">The sequence shown here is derived from an EMBL/GenBank/DDBJ whole genome shotgun (WGS) entry which is preliminary data.</text>
</comment>
<name>A0A843UHT7_COLES</name>
<feature type="compositionally biased region" description="Basic and acidic residues" evidence="3">
    <location>
        <begin position="3080"/>
        <end position="3089"/>
    </location>
</feature>
<feature type="domain" description="VWFA" evidence="4">
    <location>
        <begin position="3398"/>
        <end position="3598"/>
    </location>
</feature>
<dbReference type="Gene3D" id="3.40.50.300">
    <property type="entry name" value="P-loop containing nucleotide triphosphate hydrolases"/>
    <property type="match status" value="3"/>
</dbReference>
<dbReference type="FunFam" id="3.40.50.300:FF:001384">
    <property type="entry name" value="Midasin"/>
    <property type="match status" value="1"/>
</dbReference>
<dbReference type="SUPFAM" id="SSF52540">
    <property type="entry name" value="P-loop containing nucleoside triphosphate hydrolases"/>
    <property type="match status" value="2"/>
</dbReference>
<dbReference type="InterPro" id="IPR036465">
    <property type="entry name" value="vWFA_dom_sf"/>
</dbReference>
<feature type="region of interest" description="Disordered" evidence="3">
    <location>
        <begin position="2839"/>
        <end position="3047"/>
    </location>
</feature>